<accession>A0A1F4UJF3</accession>
<sequence>MFEETIKDIKNSEEYKENLGKLAKTRFYFELPNSYQSLIHMLEQDPCASELLKQIKKHMDEETTAGKVSLEKRDSDENVVTVHMYEKEEQLSEVTVSPNMDEISTDYKVERETFDELKNISTNYQEKMAEIETDIKEKNTY</sequence>
<organism evidence="1 2">
    <name type="scientific">candidate division WS6 bacterium RIFOXYC1_FULL_33_10</name>
    <dbReference type="NCBI Taxonomy" id="1802606"/>
    <lineage>
        <taxon>Bacteria</taxon>
        <taxon>Candidatus Dojkabacteria</taxon>
    </lineage>
</organism>
<dbReference type="Proteomes" id="UP000178631">
    <property type="component" value="Unassembled WGS sequence"/>
</dbReference>
<proteinExistence type="predicted"/>
<comment type="caution">
    <text evidence="1">The sequence shown here is derived from an EMBL/GenBank/DDBJ whole genome shotgun (WGS) entry which is preliminary data.</text>
</comment>
<dbReference type="AlphaFoldDB" id="A0A1F4UJF3"/>
<dbReference type="EMBL" id="MEUP01000098">
    <property type="protein sequence ID" value="OGC45057.1"/>
    <property type="molecule type" value="Genomic_DNA"/>
</dbReference>
<evidence type="ECO:0000313" key="1">
    <source>
        <dbReference type="EMBL" id="OGC45057.1"/>
    </source>
</evidence>
<gene>
    <name evidence="1" type="ORF">A3J98_00900</name>
</gene>
<name>A0A1F4UJF3_9BACT</name>
<evidence type="ECO:0000313" key="2">
    <source>
        <dbReference type="Proteomes" id="UP000178631"/>
    </source>
</evidence>
<protein>
    <submittedName>
        <fullName evidence="1">Uncharacterized protein</fullName>
    </submittedName>
</protein>
<reference evidence="1 2" key="1">
    <citation type="journal article" date="2016" name="Nat. Commun.">
        <title>Thousands of microbial genomes shed light on interconnected biogeochemical processes in an aquifer system.</title>
        <authorList>
            <person name="Anantharaman K."/>
            <person name="Brown C.T."/>
            <person name="Hug L.A."/>
            <person name="Sharon I."/>
            <person name="Castelle C.J."/>
            <person name="Probst A.J."/>
            <person name="Thomas B.C."/>
            <person name="Singh A."/>
            <person name="Wilkins M.J."/>
            <person name="Karaoz U."/>
            <person name="Brodie E.L."/>
            <person name="Williams K.H."/>
            <person name="Hubbard S.S."/>
            <person name="Banfield J.F."/>
        </authorList>
    </citation>
    <scope>NUCLEOTIDE SEQUENCE [LARGE SCALE GENOMIC DNA]</scope>
</reference>